<keyword evidence="1 3" id="KW-0808">Transferase</keyword>
<evidence type="ECO:0000313" key="4">
    <source>
        <dbReference type="Proteomes" id="UP000295727"/>
    </source>
</evidence>
<dbReference type="Gene3D" id="3.40.50.150">
    <property type="entry name" value="Vaccinia Virus protein VP39"/>
    <property type="match status" value="1"/>
</dbReference>
<dbReference type="OrthoDB" id="9795634at2"/>
<dbReference type="Proteomes" id="UP000295727">
    <property type="component" value="Chromosome 2"/>
</dbReference>
<dbReference type="PANTHER" id="PTHR44068">
    <property type="entry name" value="ZGC:194242"/>
    <property type="match status" value="1"/>
</dbReference>
<accession>A0A4P7CXR9</accession>
<dbReference type="InterPro" id="IPR013216">
    <property type="entry name" value="Methyltransf_11"/>
</dbReference>
<dbReference type="EMBL" id="CP038149">
    <property type="protein sequence ID" value="QBQ98921.1"/>
    <property type="molecule type" value="Genomic_DNA"/>
</dbReference>
<dbReference type="PANTHER" id="PTHR44068:SF11">
    <property type="entry name" value="GERANYL DIPHOSPHATE 2-C-METHYLTRANSFERASE"/>
    <property type="match status" value="1"/>
</dbReference>
<protein>
    <submittedName>
        <fullName evidence="3">Class I SAM-dependent methyltransferase</fullName>
    </submittedName>
</protein>
<dbReference type="GO" id="GO:0008757">
    <property type="term" value="F:S-adenosylmethionine-dependent methyltransferase activity"/>
    <property type="evidence" value="ECO:0007669"/>
    <property type="project" value="InterPro"/>
</dbReference>
<keyword evidence="4" id="KW-1185">Reference proteome</keyword>
<dbReference type="Pfam" id="PF08241">
    <property type="entry name" value="Methyltransf_11"/>
    <property type="match status" value="1"/>
</dbReference>
<dbReference type="InterPro" id="IPR029063">
    <property type="entry name" value="SAM-dependent_MTases_sf"/>
</dbReference>
<name>A0A4P7CXR9_9BURK</name>
<dbReference type="KEGG" id="ppai:E1956_16845"/>
<reference evidence="3 4" key="1">
    <citation type="submission" date="2019-03" db="EMBL/GenBank/DDBJ databases">
        <title>Paraburkholderia sp. 7MH5, isolated from subtropical forest soil.</title>
        <authorList>
            <person name="Gao Z.-H."/>
            <person name="Qiu L.-H."/>
        </authorList>
    </citation>
    <scope>NUCLEOTIDE SEQUENCE [LARGE SCALE GENOMIC DNA]</scope>
    <source>
        <strain evidence="3 4">7MH5</strain>
    </source>
</reference>
<evidence type="ECO:0000256" key="1">
    <source>
        <dbReference type="ARBA" id="ARBA00022679"/>
    </source>
</evidence>
<evidence type="ECO:0000259" key="2">
    <source>
        <dbReference type="Pfam" id="PF08241"/>
    </source>
</evidence>
<keyword evidence="3" id="KW-0489">Methyltransferase</keyword>
<dbReference type="InterPro" id="IPR050447">
    <property type="entry name" value="Erg6_SMT_methyltransf"/>
</dbReference>
<dbReference type="RefSeq" id="WP_134751181.1">
    <property type="nucleotide sequence ID" value="NZ_CP038149.1"/>
</dbReference>
<sequence length="270" mass="28991">MNSNKALWEKGDFTHIARTMRESGEALVNRLGITKGLRVLDLGCGDGTTAIPAADLGAEVLGVDISGPLVAAGNKRAMQLGLANCTFQEGDACDLRELDDGTFDLVVSIFGAMFAPRPFDVAKEMVRVARPGGRIVMGNWIPNDLTCVAQLLKICSAYLPPSPDGFVSPMTWGVESNVIERFVAAGCKAENMACSRETWVFDYSGTPEQYVSEFRKFYAPTINAFEAAESAGRSAELQKELEALFNSANTSSRAGRTSISATFLLVTVAL</sequence>
<organism evidence="3 4">
    <name type="scientific">Paraburkholderia pallida</name>
    <dbReference type="NCBI Taxonomy" id="2547399"/>
    <lineage>
        <taxon>Bacteria</taxon>
        <taxon>Pseudomonadati</taxon>
        <taxon>Pseudomonadota</taxon>
        <taxon>Betaproteobacteria</taxon>
        <taxon>Burkholderiales</taxon>
        <taxon>Burkholderiaceae</taxon>
        <taxon>Paraburkholderia</taxon>
    </lineage>
</organism>
<dbReference type="CDD" id="cd02440">
    <property type="entry name" value="AdoMet_MTases"/>
    <property type="match status" value="1"/>
</dbReference>
<dbReference type="SUPFAM" id="SSF53335">
    <property type="entry name" value="S-adenosyl-L-methionine-dependent methyltransferases"/>
    <property type="match status" value="1"/>
</dbReference>
<dbReference type="AlphaFoldDB" id="A0A4P7CXR9"/>
<dbReference type="GO" id="GO:0032259">
    <property type="term" value="P:methylation"/>
    <property type="evidence" value="ECO:0007669"/>
    <property type="project" value="UniProtKB-KW"/>
</dbReference>
<feature type="domain" description="Methyltransferase type 11" evidence="2">
    <location>
        <begin position="40"/>
        <end position="137"/>
    </location>
</feature>
<gene>
    <name evidence="3" type="ORF">E1956_16845</name>
</gene>
<proteinExistence type="predicted"/>
<evidence type="ECO:0000313" key="3">
    <source>
        <dbReference type="EMBL" id="QBQ98921.1"/>
    </source>
</evidence>